<evidence type="ECO:0000313" key="2">
    <source>
        <dbReference type="Proteomes" id="UP001597318"/>
    </source>
</evidence>
<keyword evidence="2" id="KW-1185">Reference proteome</keyword>
<comment type="caution">
    <text evidence="1">The sequence shown here is derived from an EMBL/GenBank/DDBJ whole genome shotgun (WGS) entry which is preliminary data.</text>
</comment>
<name>A0ABW5BZP4_9BACI</name>
<accession>A0ABW5BZP4</accession>
<dbReference type="RefSeq" id="WP_281730502.1">
    <property type="nucleotide sequence ID" value="NZ_CP095550.1"/>
</dbReference>
<dbReference type="Pfam" id="PF11007">
    <property type="entry name" value="CotJA"/>
    <property type="match status" value="1"/>
</dbReference>
<dbReference type="Proteomes" id="UP001597318">
    <property type="component" value="Unassembled WGS sequence"/>
</dbReference>
<reference evidence="2" key="1">
    <citation type="journal article" date="2019" name="Int. J. Syst. Evol. Microbiol.">
        <title>The Global Catalogue of Microorganisms (GCM) 10K type strain sequencing project: providing services to taxonomists for standard genome sequencing and annotation.</title>
        <authorList>
            <consortium name="The Broad Institute Genomics Platform"/>
            <consortium name="The Broad Institute Genome Sequencing Center for Infectious Disease"/>
            <person name="Wu L."/>
            <person name="Ma J."/>
        </authorList>
    </citation>
    <scope>NUCLEOTIDE SEQUENCE [LARGE SCALE GENOMIC DNA]</scope>
    <source>
        <strain evidence="2">CGMCC 1.15474</strain>
    </source>
</reference>
<dbReference type="InterPro" id="IPR020256">
    <property type="entry name" value="Spore_coat_CotJA"/>
</dbReference>
<sequence length="82" mass="9569">MNAPYQQHLTYMKTYHPFHSRFDPCRPIGVKFYSTPPHLYMGFQPPNLQQFPPRVALKKGTLWPALYDDYVNPYEAKGGPNP</sequence>
<protein>
    <submittedName>
        <fullName evidence="1">Spore coat associated protein CotJA</fullName>
    </submittedName>
</protein>
<evidence type="ECO:0000313" key="1">
    <source>
        <dbReference type="EMBL" id="MFD2215071.1"/>
    </source>
</evidence>
<dbReference type="EMBL" id="JBHUIK010000003">
    <property type="protein sequence ID" value="MFD2215071.1"/>
    <property type="molecule type" value="Genomic_DNA"/>
</dbReference>
<gene>
    <name evidence="1" type="ORF">ACFSKK_15380</name>
</gene>
<proteinExistence type="predicted"/>
<organism evidence="1 2">
    <name type="scientific">Metabacillus endolithicus</name>
    <dbReference type="NCBI Taxonomy" id="1535204"/>
    <lineage>
        <taxon>Bacteria</taxon>
        <taxon>Bacillati</taxon>
        <taxon>Bacillota</taxon>
        <taxon>Bacilli</taxon>
        <taxon>Bacillales</taxon>
        <taxon>Bacillaceae</taxon>
        <taxon>Metabacillus</taxon>
    </lineage>
</organism>